<accession>A0A7J9NN60</accession>
<reference evidence="1 2" key="1">
    <citation type="submission" date="2020-07" db="EMBL/GenBank/DDBJ databases">
        <title>Genomic Encyclopedia of Type Strains, Phase IV (KMG-V): Genome sequencing to study the core and pangenomes of soil and plant-associated prokaryotes.</title>
        <authorList>
            <person name="Whitman W."/>
        </authorList>
    </citation>
    <scope>NUCLEOTIDE SEQUENCE [LARGE SCALE GENOMIC DNA]</scope>
    <source>
        <strain evidence="1 2">A5</strain>
    </source>
</reference>
<dbReference type="EMBL" id="JACDUJ010000001">
    <property type="protein sequence ID" value="MBA2846479.1"/>
    <property type="molecule type" value="Genomic_DNA"/>
</dbReference>
<dbReference type="RefSeq" id="WP_181491955.1">
    <property type="nucleotide sequence ID" value="NZ_JACDUJ010000001.1"/>
</dbReference>
<protein>
    <submittedName>
        <fullName evidence="1">Uncharacterized protein</fullName>
    </submittedName>
</protein>
<dbReference type="AlphaFoldDB" id="A0A7J9NN60"/>
<evidence type="ECO:0000313" key="2">
    <source>
        <dbReference type="Proteomes" id="UP000571854"/>
    </source>
</evidence>
<sequence>MAKIGEHKAEFHGKTFGKSVSVIIEKGKDKNPKTNKYDIYNEEKEGTVTVFFDEVKSFDVKGVTKYLANVPISVIDEIITAKVSDDEGFGKMFDKCVANGKVWDIVRMIRQNASENTIKCYAEDLNIPDTVVKKAYEVIENAKSQEA</sequence>
<evidence type="ECO:0000313" key="1">
    <source>
        <dbReference type="EMBL" id="MBA2846479.1"/>
    </source>
</evidence>
<comment type="caution">
    <text evidence="1">The sequence shown here is derived from an EMBL/GenBank/DDBJ whole genome shotgun (WGS) entry which is preliminary data.</text>
</comment>
<organism evidence="1 2">
    <name type="scientific">Methanococcus maripaludis</name>
    <name type="common">Methanococcus deltae</name>
    <dbReference type="NCBI Taxonomy" id="39152"/>
    <lineage>
        <taxon>Archaea</taxon>
        <taxon>Methanobacteriati</taxon>
        <taxon>Methanobacteriota</taxon>
        <taxon>Methanomada group</taxon>
        <taxon>Methanococci</taxon>
        <taxon>Methanococcales</taxon>
        <taxon>Methanococcaceae</taxon>
        <taxon>Methanococcus</taxon>
    </lineage>
</organism>
<dbReference type="Proteomes" id="UP000571854">
    <property type="component" value="Unassembled WGS sequence"/>
</dbReference>
<name>A0A7J9NN60_METMI</name>
<proteinExistence type="predicted"/>
<gene>
    <name evidence="1" type="ORF">HNP88_000663</name>
</gene>